<evidence type="ECO:0000256" key="2">
    <source>
        <dbReference type="ARBA" id="ARBA00022679"/>
    </source>
</evidence>
<dbReference type="Gene3D" id="3.40.630.30">
    <property type="match status" value="2"/>
</dbReference>
<reference evidence="5" key="1">
    <citation type="submission" date="2020-05" db="EMBL/GenBank/DDBJ databases">
        <authorList>
            <person name="Chiriac C."/>
            <person name="Salcher M."/>
            <person name="Ghai R."/>
            <person name="Kavagutti S V."/>
        </authorList>
    </citation>
    <scope>NUCLEOTIDE SEQUENCE</scope>
</reference>
<organism evidence="5">
    <name type="scientific">freshwater metagenome</name>
    <dbReference type="NCBI Taxonomy" id="449393"/>
    <lineage>
        <taxon>unclassified sequences</taxon>
        <taxon>metagenomes</taxon>
        <taxon>ecological metagenomes</taxon>
    </lineage>
</organism>
<dbReference type="PANTHER" id="PTHR37817:SF1">
    <property type="entry name" value="N-ACETYLTRANSFERASE EIS"/>
    <property type="match status" value="1"/>
</dbReference>
<dbReference type="EMBL" id="CAEZSR010000168">
    <property type="protein sequence ID" value="CAB4583371.1"/>
    <property type="molecule type" value="Genomic_DNA"/>
</dbReference>
<dbReference type="PROSITE" id="PS51186">
    <property type="entry name" value="GNAT"/>
    <property type="match status" value="1"/>
</dbReference>
<dbReference type="SUPFAM" id="SSF55718">
    <property type="entry name" value="SCP-like"/>
    <property type="match status" value="1"/>
</dbReference>
<comment type="similarity">
    <text evidence="1">Belongs to the acetyltransferase Eis family.</text>
</comment>
<name>A0A6J6F3M4_9ZZZZ</name>
<dbReference type="InterPro" id="IPR051554">
    <property type="entry name" value="Acetyltransferase_Eis"/>
</dbReference>
<dbReference type="Pfam" id="PF17668">
    <property type="entry name" value="Acetyltransf_17"/>
    <property type="match status" value="1"/>
</dbReference>
<dbReference type="Pfam" id="PF13527">
    <property type="entry name" value="Acetyltransf_9"/>
    <property type="match status" value="1"/>
</dbReference>
<accession>A0A6J6F3M4</accession>
<dbReference type="NCBIfam" id="NF002367">
    <property type="entry name" value="PRK01346.1-4"/>
    <property type="match status" value="1"/>
</dbReference>
<dbReference type="CDD" id="cd04301">
    <property type="entry name" value="NAT_SF"/>
    <property type="match status" value="1"/>
</dbReference>
<proteinExistence type="inferred from homology"/>
<dbReference type="Pfam" id="PF13530">
    <property type="entry name" value="SCP2_2"/>
    <property type="match status" value="1"/>
</dbReference>
<dbReference type="GO" id="GO:0030649">
    <property type="term" value="P:aminoglycoside antibiotic catabolic process"/>
    <property type="evidence" value="ECO:0007669"/>
    <property type="project" value="TreeGrafter"/>
</dbReference>
<dbReference type="GO" id="GO:0034069">
    <property type="term" value="F:aminoglycoside N-acetyltransferase activity"/>
    <property type="evidence" value="ECO:0007669"/>
    <property type="project" value="TreeGrafter"/>
</dbReference>
<dbReference type="AlphaFoldDB" id="A0A6J6F3M4"/>
<protein>
    <submittedName>
        <fullName evidence="5">Unannotated protein</fullName>
    </submittedName>
</protein>
<evidence type="ECO:0000256" key="1">
    <source>
        <dbReference type="ARBA" id="ARBA00009213"/>
    </source>
</evidence>
<dbReference type="InterPro" id="IPR036527">
    <property type="entry name" value="SCP2_sterol-bd_dom_sf"/>
</dbReference>
<dbReference type="InterPro" id="IPR016181">
    <property type="entry name" value="Acyl_CoA_acyltransferase"/>
</dbReference>
<sequence length="396" mass="44145">MTIEFRVPTDDEWPAMMRADARAFGFVPTPEMIEQRRPMLDLDRFRIAVDGGQIVGVAGAFAFDITVPGGATVPASGITWVSVSATHRRHGVLTELMRLLDEQADERGEPVAVLFASEGGIYRRFGFGVATMLRWYEIERATAHLRSGLPVDRDAVRYVEGDAARDHLAVTWERYRRSRAGEISRDTVWHDQTHEVREKPNDEMSATFHLAHRDGYAAYRIREHWTGRPENRLELVEFVPVTDQAHLDLWATILGVDLVGTIASKNLAPDEALPWLLTDVRSVATTHLRDGMWAKVIDPAVVFGARAYGTDDRLVVEVDGVRWAIEQADGEASCRRVRSRPDLVTDAPSFGALLFGGVRATALASGRTLEAPDDRTLARADAFFVVGRAPHCSTWF</sequence>
<dbReference type="PANTHER" id="PTHR37817">
    <property type="entry name" value="N-ACETYLTRANSFERASE EIS"/>
    <property type="match status" value="1"/>
</dbReference>
<evidence type="ECO:0000259" key="4">
    <source>
        <dbReference type="PROSITE" id="PS51186"/>
    </source>
</evidence>
<dbReference type="SUPFAM" id="SSF55729">
    <property type="entry name" value="Acyl-CoA N-acyltransferases (Nat)"/>
    <property type="match status" value="1"/>
</dbReference>
<dbReference type="InterPro" id="IPR000182">
    <property type="entry name" value="GNAT_dom"/>
</dbReference>
<evidence type="ECO:0000256" key="3">
    <source>
        <dbReference type="ARBA" id="ARBA00023315"/>
    </source>
</evidence>
<dbReference type="InterPro" id="IPR041380">
    <property type="entry name" value="Acetyltransf_17"/>
</dbReference>
<evidence type="ECO:0000313" key="5">
    <source>
        <dbReference type="EMBL" id="CAB4583371.1"/>
    </source>
</evidence>
<dbReference type="InterPro" id="IPR025559">
    <property type="entry name" value="Eis_dom"/>
</dbReference>
<gene>
    <name evidence="5" type="ORF">UFOPK1493_03239</name>
</gene>
<keyword evidence="2" id="KW-0808">Transferase</keyword>
<dbReference type="HAMAP" id="MF_01812">
    <property type="entry name" value="Eis"/>
    <property type="match status" value="1"/>
</dbReference>
<keyword evidence="3" id="KW-0012">Acyltransferase</keyword>
<dbReference type="Gene3D" id="3.30.1050.10">
    <property type="entry name" value="SCP2 sterol-binding domain"/>
    <property type="match status" value="1"/>
</dbReference>
<dbReference type="InterPro" id="IPR022902">
    <property type="entry name" value="NAcTrfase_Eis"/>
</dbReference>
<feature type="domain" description="N-acetyltransferase" evidence="4">
    <location>
        <begin position="3"/>
        <end position="152"/>
    </location>
</feature>